<keyword evidence="4" id="KW-1185">Reference proteome</keyword>
<dbReference type="AlphaFoldDB" id="A0A1W9YQ25"/>
<evidence type="ECO:0000313" key="3">
    <source>
        <dbReference type="EMBL" id="ORA02165.1"/>
    </source>
</evidence>
<protein>
    <submittedName>
        <fullName evidence="3">Long-chain fatty acid--CoA ligase</fullName>
    </submittedName>
</protein>
<sequence>MTGAPSVLAQALTASMTSTDRALAVLDTETGTWNRHPWGEIHARAENVAAHICDSGANTIGLVGDPTAEFISAVPGAFLAGAGVSILPGPVRGADPKRWARATLDRFAGIGVRTVFSHGTHLRELSAADSHLAVHDVSRIAHAQRSHTHTGTVGSADVAVLQGTAGSTGTPRTAQLSPEAVLANIGALVSRVEVTGADCGHSWLPLYHDMGLSFLLTMALSGAELWQAPTTAFSAQPFGWLKWITESRATLTAAPNMAYNIVGKYSRLVSDVDFGTLRFALNGGEPVDCDGSRLFAQEMARFGLDPGALAPSYGLAESNCAVAVPTPGSGLRVDEIQVVTDDGGYVRKHAVLGHAIDGMEMRIVSSDRFSGGVSDREVGEVEIRGTSMMRGYLGEAAVDPQTWFPTGDIGYLLDDSLVICGRAKEIITVAGRNIFPTEIENVAAQVDGVRAGAVVAVGTDGPTTRPGLVITAEFKGADEPAARTAMVALIASECGVVPADVVFVRPGSLPRTSSGKLRRLEVKRNLEGAGQ</sequence>
<dbReference type="InterPro" id="IPR042099">
    <property type="entry name" value="ANL_N_sf"/>
</dbReference>
<dbReference type="STRING" id="564198.BST17_24990"/>
<dbReference type="NCBIfam" id="NF004510">
    <property type="entry name" value="PRK05851.1"/>
    <property type="match status" value="1"/>
</dbReference>
<gene>
    <name evidence="3" type="ORF">BST17_24990</name>
</gene>
<dbReference type="Gene3D" id="3.30.300.30">
    <property type="match status" value="1"/>
</dbReference>
<evidence type="ECO:0000313" key="4">
    <source>
        <dbReference type="Proteomes" id="UP000192366"/>
    </source>
</evidence>
<dbReference type="Proteomes" id="UP000192366">
    <property type="component" value="Unassembled WGS sequence"/>
</dbReference>
<comment type="similarity">
    <text evidence="1">Belongs to the ATP-dependent AMP-binding enzyme family.</text>
</comment>
<name>A0A1W9YQ25_MYCBA</name>
<evidence type="ECO:0000259" key="2">
    <source>
        <dbReference type="Pfam" id="PF00501"/>
    </source>
</evidence>
<dbReference type="Gene3D" id="3.40.50.12780">
    <property type="entry name" value="N-terminal domain of ligase-like"/>
    <property type="match status" value="1"/>
</dbReference>
<proteinExistence type="inferred from homology"/>
<accession>A0A1W9YQ25</accession>
<dbReference type="GO" id="GO:0016874">
    <property type="term" value="F:ligase activity"/>
    <property type="evidence" value="ECO:0007669"/>
    <property type="project" value="UniProtKB-KW"/>
</dbReference>
<dbReference type="PANTHER" id="PTHR22754:SF32">
    <property type="entry name" value="DISCO-INTERACTING PROTEIN 2"/>
    <property type="match status" value="1"/>
</dbReference>
<organism evidence="3 4">
    <name type="scientific">Mycolicibacterium bacteremicum</name>
    <name type="common">Mycobacterium bacteremicum</name>
    <dbReference type="NCBI Taxonomy" id="564198"/>
    <lineage>
        <taxon>Bacteria</taxon>
        <taxon>Bacillati</taxon>
        <taxon>Actinomycetota</taxon>
        <taxon>Actinomycetes</taxon>
        <taxon>Mycobacteriales</taxon>
        <taxon>Mycobacteriaceae</taxon>
        <taxon>Mycolicibacterium</taxon>
    </lineage>
</organism>
<keyword evidence="3" id="KW-0436">Ligase</keyword>
<dbReference type="PANTHER" id="PTHR22754">
    <property type="entry name" value="DISCO-INTERACTING PROTEIN 2 DIP2 -RELATED"/>
    <property type="match status" value="1"/>
</dbReference>
<dbReference type="InterPro" id="IPR045851">
    <property type="entry name" value="AMP-bd_C_sf"/>
</dbReference>
<dbReference type="Pfam" id="PF00501">
    <property type="entry name" value="AMP-binding"/>
    <property type="match status" value="1"/>
</dbReference>
<dbReference type="SUPFAM" id="SSF56801">
    <property type="entry name" value="Acetyl-CoA synthetase-like"/>
    <property type="match status" value="1"/>
</dbReference>
<feature type="domain" description="AMP-dependent synthetase/ligase" evidence="2">
    <location>
        <begin position="21"/>
        <end position="393"/>
    </location>
</feature>
<evidence type="ECO:0000256" key="1">
    <source>
        <dbReference type="ARBA" id="ARBA00006432"/>
    </source>
</evidence>
<reference evidence="3 4" key="1">
    <citation type="submission" date="2017-02" db="EMBL/GenBank/DDBJ databases">
        <title>The new phylogeny of genus Mycobacterium.</title>
        <authorList>
            <person name="Tortoli E."/>
            <person name="Trovato A."/>
            <person name="Cirillo D.M."/>
        </authorList>
    </citation>
    <scope>NUCLEOTIDE SEQUENCE [LARGE SCALE GENOMIC DNA]</scope>
    <source>
        <strain evidence="3 4">DSM 45578</strain>
    </source>
</reference>
<dbReference type="GO" id="GO:0005886">
    <property type="term" value="C:plasma membrane"/>
    <property type="evidence" value="ECO:0007669"/>
    <property type="project" value="TreeGrafter"/>
</dbReference>
<dbReference type="GO" id="GO:0070566">
    <property type="term" value="F:adenylyltransferase activity"/>
    <property type="evidence" value="ECO:0007669"/>
    <property type="project" value="TreeGrafter"/>
</dbReference>
<dbReference type="GO" id="GO:0006633">
    <property type="term" value="P:fatty acid biosynthetic process"/>
    <property type="evidence" value="ECO:0007669"/>
    <property type="project" value="TreeGrafter"/>
</dbReference>
<comment type="caution">
    <text evidence="3">The sequence shown here is derived from an EMBL/GenBank/DDBJ whole genome shotgun (WGS) entry which is preliminary data.</text>
</comment>
<dbReference type="PROSITE" id="PS00455">
    <property type="entry name" value="AMP_BINDING"/>
    <property type="match status" value="1"/>
</dbReference>
<dbReference type="InterPro" id="IPR000873">
    <property type="entry name" value="AMP-dep_synth/lig_dom"/>
</dbReference>
<dbReference type="InterPro" id="IPR020845">
    <property type="entry name" value="AMP-binding_CS"/>
</dbReference>
<dbReference type="EMBL" id="MVHJ01000033">
    <property type="protein sequence ID" value="ORA02165.1"/>
    <property type="molecule type" value="Genomic_DNA"/>
</dbReference>